<keyword evidence="7" id="KW-0276">Fatty acid metabolism</keyword>
<dbReference type="FunFam" id="1.20.140.10:FF:000002">
    <property type="entry name" value="Acyl-CoA dehydrogenase short/branched chain"/>
    <property type="match status" value="1"/>
</dbReference>
<dbReference type="SUPFAM" id="SSF47203">
    <property type="entry name" value="Acyl-CoA dehydrogenase C-terminal domain-like"/>
    <property type="match status" value="1"/>
</dbReference>
<comment type="cofactor">
    <cofactor evidence="1 13">
        <name>FAD</name>
        <dbReference type="ChEBI" id="CHEBI:57692"/>
    </cofactor>
</comment>
<protein>
    <recommendedName>
        <fullName evidence="11">short-chain 2-methylacyl-CoA dehydrogenase</fullName>
        <ecNumber evidence="11">1.3.8.5</ecNumber>
    </recommendedName>
</protein>
<comment type="caution">
    <text evidence="17">The sequence shown here is derived from an EMBL/GenBank/DDBJ whole genome shotgun (WGS) entry which is preliminary data.</text>
</comment>
<gene>
    <name evidence="17" type="ORF">AYI69_g523</name>
</gene>
<proteinExistence type="inferred from homology"/>
<dbReference type="PROSITE" id="PS00073">
    <property type="entry name" value="ACYL_COA_DH_2"/>
    <property type="match status" value="1"/>
</dbReference>
<dbReference type="Gene3D" id="2.40.110.10">
    <property type="entry name" value="Butyryl-CoA Dehydrogenase, subunit A, domain 2"/>
    <property type="match status" value="1"/>
</dbReference>
<dbReference type="PROSITE" id="PS00072">
    <property type="entry name" value="ACYL_COA_DH_1"/>
    <property type="match status" value="1"/>
</dbReference>
<comment type="subunit">
    <text evidence="4">Homotetramer.</text>
</comment>
<dbReference type="InterPro" id="IPR009075">
    <property type="entry name" value="AcylCo_DH/oxidase_C"/>
</dbReference>
<keyword evidence="5 13" id="KW-0285">Flavoprotein</keyword>
<dbReference type="InterPro" id="IPR046373">
    <property type="entry name" value="Acyl-CoA_Oxase/DH_mid-dom_sf"/>
</dbReference>
<evidence type="ECO:0000256" key="5">
    <source>
        <dbReference type="ARBA" id="ARBA00022630"/>
    </source>
</evidence>
<evidence type="ECO:0000256" key="2">
    <source>
        <dbReference type="ARBA" id="ARBA00005198"/>
    </source>
</evidence>
<dbReference type="SUPFAM" id="SSF56645">
    <property type="entry name" value="Acyl-CoA dehydrogenase NM domain-like"/>
    <property type="match status" value="1"/>
</dbReference>
<accession>A0A1R1YSX4</accession>
<evidence type="ECO:0000256" key="8">
    <source>
        <dbReference type="ARBA" id="ARBA00023002"/>
    </source>
</evidence>
<dbReference type="AlphaFoldDB" id="A0A1R1YSX4"/>
<dbReference type="InterPro" id="IPR009100">
    <property type="entry name" value="AcylCoA_DH/oxidase_NM_dom_sf"/>
</dbReference>
<dbReference type="Pfam" id="PF00441">
    <property type="entry name" value="Acyl-CoA_dh_1"/>
    <property type="match status" value="1"/>
</dbReference>
<keyword evidence="9" id="KW-0443">Lipid metabolism</keyword>
<name>A0A1R1YSX4_9FUNG</name>
<organism evidence="17 18">
    <name type="scientific">Smittium culicis</name>
    <dbReference type="NCBI Taxonomy" id="133412"/>
    <lineage>
        <taxon>Eukaryota</taxon>
        <taxon>Fungi</taxon>
        <taxon>Fungi incertae sedis</taxon>
        <taxon>Zoopagomycota</taxon>
        <taxon>Kickxellomycotina</taxon>
        <taxon>Harpellomycetes</taxon>
        <taxon>Harpellales</taxon>
        <taxon>Legeriomycetaceae</taxon>
        <taxon>Smittium</taxon>
    </lineage>
</organism>
<evidence type="ECO:0000313" key="17">
    <source>
        <dbReference type="EMBL" id="OMJ29945.1"/>
    </source>
</evidence>
<evidence type="ECO:0000259" key="14">
    <source>
        <dbReference type="Pfam" id="PF00441"/>
    </source>
</evidence>
<evidence type="ECO:0000256" key="6">
    <source>
        <dbReference type="ARBA" id="ARBA00022827"/>
    </source>
</evidence>
<reference evidence="18" key="1">
    <citation type="submission" date="2017-01" db="EMBL/GenBank/DDBJ databases">
        <authorList>
            <person name="Wang Y."/>
            <person name="White M."/>
            <person name="Kvist S."/>
            <person name="Moncalvo J.-M."/>
        </authorList>
    </citation>
    <scope>NUCLEOTIDE SEQUENCE [LARGE SCALE GENOMIC DNA]</scope>
    <source>
        <strain evidence="18">ID-206-W2</strain>
    </source>
</reference>
<dbReference type="OrthoDB" id="10262177at2759"/>
<keyword evidence="8 13" id="KW-0560">Oxidoreductase</keyword>
<evidence type="ECO:0000256" key="1">
    <source>
        <dbReference type="ARBA" id="ARBA00001974"/>
    </source>
</evidence>
<feature type="domain" description="Acyl-CoA oxidase/dehydrogenase middle" evidence="15">
    <location>
        <begin position="179"/>
        <end position="272"/>
    </location>
</feature>
<dbReference type="FunFam" id="2.40.110.10:FF:000001">
    <property type="entry name" value="Acyl-CoA dehydrogenase, mitochondrial"/>
    <property type="match status" value="1"/>
</dbReference>
<evidence type="ECO:0000259" key="15">
    <source>
        <dbReference type="Pfam" id="PF02770"/>
    </source>
</evidence>
<dbReference type="Pfam" id="PF02770">
    <property type="entry name" value="Acyl-CoA_dh_M"/>
    <property type="match status" value="1"/>
</dbReference>
<dbReference type="GO" id="GO:0006631">
    <property type="term" value="P:fatty acid metabolic process"/>
    <property type="evidence" value="ECO:0007669"/>
    <property type="project" value="UniProtKB-KW"/>
</dbReference>
<evidence type="ECO:0000313" key="18">
    <source>
        <dbReference type="Proteomes" id="UP000187429"/>
    </source>
</evidence>
<dbReference type="InterPro" id="IPR013786">
    <property type="entry name" value="AcylCoA_DH/ox_N"/>
</dbReference>
<dbReference type="Pfam" id="PF02771">
    <property type="entry name" value="Acyl-CoA_dh_N"/>
    <property type="match status" value="1"/>
</dbReference>
<dbReference type="InterPro" id="IPR006089">
    <property type="entry name" value="Acyl-CoA_DH_CS"/>
</dbReference>
<feature type="domain" description="Acyl-CoA dehydrogenase/oxidase N-terminal" evidence="16">
    <location>
        <begin position="49"/>
        <end position="174"/>
    </location>
</feature>
<dbReference type="GO" id="GO:0005739">
    <property type="term" value="C:mitochondrion"/>
    <property type="evidence" value="ECO:0007669"/>
    <property type="project" value="TreeGrafter"/>
</dbReference>
<dbReference type="Gene3D" id="1.10.540.10">
    <property type="entry name" value="Acyl-CoA dehydrogenase/oxidase, N-terminal domain"/>
    <property type="match status" value="1"/>
</dbReference>
<dbReference type="Proteomes" id="UP000187429">
    <property type="component" value="Unassembled WGS sequence"/>
</dbReference>
<feature type="domain" description="Acyl-CoA dehydrogenase/oxidase C-terminal" evidence="14">
    <location>
        <begin position="285"/>
        <end position="433"/>
    </location>
</feature>
<evidence type="ECO:0000256" key="10">
    <source>
        <dbReference type="ARBA" id="ARBA00037895"/>
    </source>
</evidence>
<evidence type="ECO:0000259" key="16">
    <source>
        <dbReference type="Pfam" id="PF02771"/>
    </source>
</evidence>
<dbReference type="EC" id="1.3.8.5" evidence="11"/>
<dbReference type="InterPro" id="IPR037069">
    <property type="entry name" value="AcylCoA_DH/ox_N_sf"/>
</dbReference>
<dbReference type="PANTHER" id="PTHR43884">
    <property type="entry name" value="ACYL-COA DEHYDROGENASE"/>
    <property type="match status" value="1"/>
</dbReference>
<dbReference type="GO" id="GO:0050660">
    <property type="term" value="F:flavin adenine dinucleotide binding"/>
    <property type="evidence" value="ECO:0007669"/>
    <property type="project" value="InterPro"/>
</dbReference>
<sequence length="438" mass="48244">MFASTITRRFGLAAAIKSLPAKTAKFSSFTKPALSDSLLPGIGNLRNCTDEEGMMREAARKFATTVIAPKVMEMDENEAIDKTVLKGLFEQGFMGIETPADYNGTEASFTSAIAYSYQHQRSLDIFFVFLCLELAKIDGSISVACDVQNTLVNTVFKKYANADLKKKFLPQLAESKVGCFCLSESGSGSDAFALKTTAEKKSDHWVINGSKMWITNSGEAEIFLVFASVDMSKGYKGITCFVVEKSMGVSILKKEKKLGIRASSTCSLDFDNIKVPLENVVGEIGKGYKIAIEILNEGRIGIGAQMLGIAQGAFDYTLPYLFQRKQFGSEIGNFQGMQFQYAQIAMEIEAARLLVYNAARLKEEGKPFVKEAAMAKLYSSQVAERTTSRCVEWLGGVGFTREYPVEKFYRDCKIGSIYEGTTNIQLQTIAKQVSADYK</sequence>
<comment type="similarity">
    <text evidence="3 13">Belongs to the acyl-CoA dehydrogenase family.</text>
</comment>
<dbReference type="InterPro" id="IPR036250">
    <property type="entry name" value="AcylCo_DH-like_C"/>
</dbReference>
<dbReference type="EMBL" id="LSSM01000129">
    <property type="protein sequence ID" value="OMJ29945.1"/>
    <property type="molecule type" value="Genomic_DNA"/>
</dbReference>
<keyword evidence="18" id="KW-1185">Reference proteome</keyword>
<dbReference type="GO" id="GO:0003853">
    <property type="term" value="F:short-chain 2-methyl fatty acyl-CoA dehydrogenase activity"/>
    <property type="evidence" value="ECO:0007669"/>
    <property type="project" value="UniProtKB-EC"/>
</dbReference>
<dbReference type="PANTHER" id="PTHR43884:SF1">
    <property type="entry name" value="SHORT_BRANCHED CHAIN SPECIFIC ACYL-COA DEHYDROGENASE, MITOCHONDRIAL"/>
    <property type="match status" value="1"/>
</dbReference>
<dbReference type="PIRSF" id="PIRSF016578">
    <property type="entry name" value="HsaA"/>
    <property type="match status" value="1"/>
</dbReference>
<dbReference type="Gene3D" id="1.20.140.10">
    <property type="entry name" value="Butyryl-CoA Dehydrogenase, subunit A, domain 3"/>
    <property type="match status" value="1"/>
</dbReference>
<evidence type="ECO:0000256" key="13">
    <source>
        <dbReference type="RuleBase" id="RU362125"/>
    </source>
</evidence>
<evidence type="ECO:0000256" key="3">
    <source>
        <dbReference type="ARBA" id="ARBA00009347"/>
    </source>
</evidence>
<comment type="pathway">
    <text evidence="10">Amino-acid degradation; L-isoleucine degradation.</text>
</comment>
<dbReference type="CDD" id="cd01158">
    <property type="entry name" value="SCAD_SBCAD"/>
    <property type="match status" value="1"/>
</dbReference>
<evidence type="ECO:0000256" key="4">
    <source>
        <dbReference type="ARBA" id="ARBA00011881"/>
    </source>
</evidence>
<comment type="catalytic activity">
    <reaction evidence="12">
        <text>2-methylbutanoyl-CoA + oxidized [electron-transfer flavoprotein] + H(+) = (2E)-2-methylbut-2-enoyl-CoA + reduced [electron-transfer flavoprotein]</text>
        <dbReference type="Rhea" id="RHEA:43780"/>
        <dbReference type="Rhea" id="RHEA-COMP:10685"/>
        <dbReference type="Rhea" id="RHEA-COMP:10686"/>
        <dbReference type="ChEBI" id="CHEBI:15378"/>
        <dbReference type="ChEBI" id="CHEBI:57336"/>
        <dbReference type="ChEBI" id="CHEBI:57337"/>
        <dbReference type="ChEBI" id="CHEBI:57692"/>
        <dbReference type="ChEBI" id="CHEBI:58307"/>
        <dbReference type="EC" id="1.3.8.5"/>
    </reaction>
    <physiologicalReaction direction="left-to-right" evidence="12">
        <dbReference type="Rhea" id="RHEA:43781"/>
    </physiologicalReaction>
</comment>
<evidence type="ECO:0000256" key="12">
    <source>
        <dbReference type="ARBA" id="ARBA00048235"/>
    </source>
</evidence>
<evidence type="ECO:0000256" key="7">
    <source>
        <dbReference type="ARBA" id="ARBA00022832"/>
    </source>
</evidence>
<keyword evidence="6 13" id="KW-0274">FAD</keyword>
<evidence type="ECO:0000256" key="11">
    <source>
        <dbReference type="ARBA" id="ARBA00039036"/>
    </source>
</evidence>
<dbReference type="InterPro" id="IPR006091">
    <property type="entry name" value="Acyl-CoA_Oxase/DH_mid-dom"/>
</dbReference>
<comment type="pathway">
    <text evidence="2">Lipid metabolism; mitochondrial fatty acid beta-oxidation.</text>
</comment>
<evidence type="ECO:0000256" key="9">
    <source>
        <dbReference type="ARBA" id="ARBA00023098"/>
    </source>
</evidence>